<dbReference type="CDD" id="cd02440">
    <property type="entry name" value="AdoMet_MTases"/>
    <property type="match status" value="1"/>
</dbReference>
<evidence type="ECO:0000256" key="3">
    <source>
        <dbReference type="ARBA" id="ARBA00022679"/>
    </source>
</evidence>
<name>A0A6I9WFS2_9HYME</name>
<evidence type="ECO:0000313" key="5">
    <source>
        <dbReference type="Proteomes" id="UP000504615"/>
    </source>
</evidence>
<dbReference type="OrthoDB" id="8300214at2759"/>
<comment type="similarity">
    <text evidence="1">Belongs to the methyltransferase superfamily.</text>
</comment>
<dbReference type="GO" id="GO:0008757">
    <property type="term" value="F:S-adenosylmethionine-dependent methyltransferase activity"/>
    <property type="evidence" value="ECO:0007669"/>
    <property type="project" value="InterPro"/>
</dbReference>
<dbReference type="PANTHER" id="PTHR44942">
    <property type="entry name" value="METHYLTRANSF_11 DOMAIN-CONTAINING PROTEIN"/>
    <property type="match status" value="1"/>
</dbReference>
<dbReference type="GO" id="GO:0032259">
    <property type="term" value="P:methylation"/>
    <property type="evidence" value="ECO:0007669"/>
    <property type="project" value="UniProtKB-KW"/>
</dbReference>
<dbReference type="AlphaFoldDB" id="A0A6I9WFS2"/>
<dbReference type="Proteomes" id="UP000504615">
    <property type="component" value="Unplaced"/>
</dbReference>
<dbReference type="GeneID" id="105422776"/>
<dbReference type="KEGG" id="pbar:105422776"/>
<dbReference type="Pfam" id="PF08241">
    <property type="entry name" value="Methyltransf_11"/>
    <property type="match status" value="1"/>
</dbReference>
<proteinExistence type="inferred from homology"/>
<dbReference type="SUPFAM" id="SSF53335">
    <property type="entry name" value="S-adenosyl-L-methionine-dependent methyltransferases"/>
    <property type="match status" value="1"/>
</dbReference>
<evidence type="ECO:0000256" key="2">
    <source>
        <dbReference type="ARBA" id="ARBA00022603"/>
    </source>
</evidence>
<organism evidence="5 6">
    <name type="scientific">Pogonomyrmex barbatus</name>
    <name type="common">red harvester ant</name>
    <dbReference type="NCBI Taxonomy" id="144034"/>
    <lineage>
        <taxon>Eukaryota</taxon>
        <taxon>Metazoa</taxon>
        <taxon>Ecdysozoa</taxon>
        <taxon>Arthropoda</taxon>
        <taxon>Hexapoda</taxon>
        <taxon>Insecta</taxon>
        <taxon>Pterygota</taxon>
        <taxon>Neoptera</taxon>
        <taxon>Endopterygota</taxon>
        <taxon>Hymenoptera</taxon>
        <taxon>Apocrita</taxon>
        <taxon>Aculeata</taxon>
        <taxon>Formicoidea</taxon>
        <taxon>Formicidae</taxon>
        <taxon>Myrmicinae</taxon>
        <taxon>Pogonomyrmex</taxon>
    </lineage>
</organism>
<dbReference type="InterPro" id="IPR051052">
    <property type="entry name" value="Diverse_substrate_MTase"/>
</dbReference>
<keyword evidence="3" id="KW-0808">Transferase</keyword>
<dbReference type="InterPro" id="IPR013216">
    <property type="entry name" value="Methyltransf_11"/>
</dbReference>
<dbReference type="PANTHER" id="PTHR44942:SF4">
    <property type="entry name" value="METHYLTRANSFERASE TYPE 11 DOMAIN-CONTAINING PROTEIN"/>
    <property type="match status" value="1"/>
</dbReference>
<accession>A0A6I9WFS2</accession>
<dbReference type="Gene3D" id="3.40.50.150">
    <property type="entry name" value="Vaccinia Virus protein VP39"/>
    <property type="match status" value="1"/>
</dbReference>
<keyword evidence="2" id="KW-0489">Methyltransferase</keyword>
<evidence type="ECO:0000256" key="1">
    <source>
        <dbReference type="ARBA" id="ARBA00008361"/>
    </source>
</evidence>
<evidence type="ECO:0000259" key="4">
    <source>
        <dbReference type="Pfam" id="PF08241"/>
    </source>
</evidence>
<keyword evidence="5" id="KW-1185">Reference proteome</keyword>
<gene>
    <name evidence="6" type="primary">LOC105422776</name>
</gene>
<reference evidence="6" key="1">
    <citation type="submission" date="2025-08" db="UniProtKB">
        <authorList>
            <consortium name="RefSeq"/>
        </authorList>
    </citation>
    <scope>IDENTIFICATION</scope>
</reference>
<feature type="domain" description="Methyltransferase type 11" evidence="4">
    <location>
        <begin position="37"/>
        <end position="133"/>
    </location>
</feature>
<dbReference type="InterPro" id="IPR029063">
    <property type="entry name" value="SAM-dependent_MTases_sf"/>
</dbReference>
<dbReference type="RefSeq" id="XP_011630584.1">
    <property type="nucleotide sequence ID" value="XM_011632282.2"/>
</dbReference>
<protein>
    <submittedName>
        <fullName evidence="6">Juvenile hormone acid O-methyltransferase-like</fullName>
    </submittedName>
</protein>
<evidence type="ECO:0000313" key="6">
    <source>
        <dbReference type="RefSeq" id="XP_011630584.1"/>
    </source>
</evidence>
<sequence>MEMPEKYVKANAMPRRDVLDIIEEFSPELSQIQDKCIDIGSGSGDITKDLLLPLLPHDVEVVGADISQAMVNYARKNNSKERLSYIVLDIEGKMPNEQIGQYDCVTSFYCLHWPYDLSHAFENIFKLLRPNGKGLVMFLGYHCLFEAYMRISQNPRYEFYLQDAHRYVPHFQRKMCKNMRASLREMLEDIGFEILHCSKRENSYQYNNQSFRDYIISVNPFINQIPDDMKDEFMDNLISEILNQDVSTPFSNKNDELILKYYLLIAYVKKPQSAT</sequence>